<reference evidence="2" key="1">
    <citation type="submission" date="2022-11" db="UniProtKB">
        <authorList>
            <consortium name="WormBaseParasite"/>
        </authorList>
    </citation>
    <scope>IDENTIFICATION</scope>
</reference>
<organism evidence="1 2">
    <name type="scientific">Meloidogyne javanica</name>
    <name type="common">Root-knot nematode worm</name>
    <dbReference type="NCBI Taxonomy" id="6303"/>
    <lineage>
        <taxon>Eukaryota</taxon>
        <taxon>Metazoa</taxon>
        <taxon>Ecdysozoa</taxon>
        <taxon>Nematoda</taxon>
        <taxon>Chromadorea</taxon>
        <taxon>Rhabditida</taxon>
        <taxon>Tylenchina</taxon>
        <taxon>Tylenchomorpha</taxon>
        <taxon>Tylenchoidea</taxon>
        <taxon>Meloidogynidae</taxon>
        <taxon>Meloidogyninae</taxon>
        <taxon>Meloidogyne</taxon>
        <taxon>Meloidogyne incognita group</taxon>
    </lineage>
</organism>
<dbReference type="AlphaFoldDB" id="A0A915MT05"/>
<protein>
    <submittedName>
        <fullName evidence="2">Uncharacterized protein</fullName>
    </submittedName>
</protein>
<dbReference type="WBParaSite" id="scaffold48422_cov442.g24818">
    <property type="protein sequence ID" value="scaffold48422_cov442.g24818"/>
    <property type="gene ID" value="scaffold48422_cov442.g24818"/>
</dbReference>
<evidence type="ECO:0000313" key="1">
    <source>
        <dbReference type="Proteomes" id="UP000887561"/>
    </source>
</evidence>
<proteinExistence type="predicted"/>
<name>A0A915MT05_MELJA</name>
<dbReference type="Proteomes" id="UP000887561">
    <property type="component" value="Unplaced"/>
</dbReference>
<accession>A0A915MT05</accession>
<evidence type="ECO:0000313" key="2">
    <source>
        <dbReference type="WBParaSite" id="scaffold48422_cov442.g24818"/>
    </source>
</evidence>
<sequence>MYENERKNSIRVVNSILEKRKLQDEAEEKPFVIPKKKSFLPEKTFYGARVEVLGPAEPRDKALTMMKMTKEKLVKLCSTDSPVNPRGIHSKEANLLQKIKSL</sequence>
<keyword evidence="1" id="KW-1185">Reference proteome</keyword>